<keyword evidence="2" id="KW-1185">Reference proteome</keyword>
<proteinExistence type="predicted"/>
<sequence>MTKKANIQPIILQLEVGDKFTPYMNERIEHLKEVYNSLDSTSEKTFLNGVMQLALRQVAGQYPAKQIGATIQAQYQGLSLSDCQALNAKFHLDEIFGNCTGH</sequence>
<comment type="caution">
    <text evidence="1">The sequence shown here is derived from an EMBL/GenBank/DDBJ whole genome shotgun (WGS) entry which is preliminary data.</text>
</comment>
<gene>
    <name evidence="1" type="ORF">GCK32_003154</name>
</gene>
<reference evidence="1 2" key="1">
    <citation type="submission" date="2019-10" db="EMBL/GenBank/DDBJ databases">
        <title>Assembly and Annotation for the nematode Trichostrongylus colubriformis.</title>
        <authorList>
            <person name="Martin J."/>
        </authorList>
    </citation>
    <scope>NUCLEOTIDE SEQUENCE [LARGE SCALE GENOMIC DNA]</scope>
    <source>
        <strain evidence="1">G859</strain>
        <tissue evidence="1">Whole worm</tissue>
    </source>
</reference>
<organism evidence="1 2">
    <name type="scientific">Trichostrongylus colubriformis</name>
    <name type="common">Black scour worm</name>
    <dbReference type="NCBI Taxonomy" id="6319"/>
    <lineage>
        <taxon>Eukaryota</taxon>
        <taxon>Metazoa</taxon>
        <taxon>Ecdysozoa</taxon>
        <taxon>Nematoda</taxon>
        <taxon>Chromadorea</taxon>
        <taxon>Rhabditida</taxon>
        <taxon>Rhabditina</taxon>
        <taxon>Rhabditomorpha</taxon>
        <taxon>Strongyloidea</taxon>
        <taxon>Trichostrongylidae</taxon>
        <taxon>Trichostrongylus</taxon>
    </lineage>
</organism>
<dbReference type="Proteomes" id="UP001331761">
    <property type="component" value="Unassembled WGS sequence"/>
</dbReference>
<dbReference type="AlphaFoldDB" id="A0AAN8G0R7"/>
<dbReference type="EMBL" id="WIXE01000778">
    <property type="protein sequence ID" value="KAK5986274.1"/>
    <property type="molecule type" value="Genomic_DNA"/>
</dbReference>
<accession>A0AAN8G0R7</accession>
<name>A0AAN8G0R7_TRICO</name>
<evidence type="ECO:0000313" key="2">
    <source>
        <dbReference type="Proteomes" id="UP001331761"/>
    </source>
</evidence>
<protein>
    <submittedName>
        <fullName evidence="1">Uncharacterized protein</fullName>
    </submittedName>
</protein>
<evidence type="ECO:0000313" key="1">
    <source>
        <dbReference type="EMBL" id="KAK5986274.1"/>
    </source>
</evidence>